<evidence type="ECO:0000313" key="3">
    <source>
        <dbReference type="Proteomes" id="UP001222800"/>
    </source>
</evidence>
<keyword evidence="1" id="KW-0472">Membrane</keyword>
<evidence type="ECO:0000313" key="2">
    <source>
        <dbReference type="EMBL" id="WFD10127.1"/>
    </source>
</evidence>
<dbReference type="RefSeq" id="WP_277732104.1">
    <property type="nucleotide sequence ID" value="NZ_CP120733.1"/>
</dbReference>
<evidence type="ECO:0000256" key="1">
    <source>
        <dbReference type="SAM" id="Phobius"/>
    </source>
</evidence>
<dbReference type="EMBL" id="CP120733">
    <property type="protein sequence ID" value="WFD10127.1"/>
    <property type="molecule type" value="Genomic_DNA"/>
</dbReference>
<keyword evidence="1" id="KW-1133">Transmembrane helix</keyword>
<keyword evidence="3" id="KW-1185">Reference proteome</keyword>
<protein>
    <submittedName>
        <fullName evidence="2">Uncharacterized protein</fullName>
    </submittedName>
</protein>
<dbReference type="NCBIfam" id="NF042414">
    <property type="entry name" value="CLC_0170_fam"/>
    <property type="match status" value="1"/>
</dbReference>
<dbReference type="Proteomes" id="UP001222800">
    <property type="component" value="Chromosome"/>
</dbReference>
<reference evidence="2 3" key="1">
    <citation type="submission" date="2023-03" db="EMBL/GenBank/DDBJ databases">
        <title>Complete genome sequence of Tepidibacter sp. SWIR-1, isolated from a deep-sea hydrothermal vent.</title>
        <authorList>
            <person name="Li X."/>
        </authorList>
    </citation>
    <scope>NUCLEOTIDE SEQUENCE [LARGE SCALE GENOMIC DNA]</scope>
    <source>
        <strain evidence="2 3">SWIR-1</strain>
    </source>
</reference>
<keyword evidence="1" id="KW-0812">Transmembrane</keyword>
<proteinExistence type="predicted"/>
<feature type="transmembrane region" description="Helical" evidence="1">
    <location>
        <begin position="6"/>
        <end position="22"/>
    </location>
</feature>
<sequence length="56" mass="6808">MYVISLFLIVGIYILIFDCDMLKKKKLYREYNMAKFIGLSYIAVSFGYFIYYVNRR</sequence>
<dbReference type="InterPro" id="IPR049971">
    <property type="entry name" value="CLC_0170-like"/>
</dbReference>
<gene>
    <name evidence="2" type="ORF">P4S50_17480</name>
</gene>
<name>A0ABY8EB30_9FIRM</name>
<organism evidence="2 3">
    <name type="scientific">Tepidibacter hydrothermalis</name>
    <dbReference type="NCBI Taxonomy" id="3036126"/>
    <lineage>
        <taxon>Bacteria</taxon>
        <taxon>Bacillati</taxon>
        <taxon>Bacillota</taxon>
        <taxon>Clostridia</taxon>
        <taxon>Peptostreptococcales</taxon>
        <taxon>Peptostreptococcaceae</taxon>
        <taxon>Tepidibacter</taxon>
    </lineage>
</organism>
<feature type="transmembrane region" description="Helical" evidence="1">
    <location>
        <begin position="34"/>
        <end position="53"/>
    </location>
</feature>
<accession>A0ABY8EB30</accession>